<keyword evidence="2" id="KW-1185">Reference proteome</keyword>
<sequence>MVGRWKKPIKEMVKVGGQRIPMRETKRCLCGMRDDERERRILKAARVSGERKRKKGKSEGKWISFQMRRGEREKEEICVPLGTMGVQIHNKKNVQLKEEVLRLRIRIMYLSIEGNLKL</sequence>
<evidence type="ECO:0000313" key="1">
    <source>
        <dbReference type="EMBL" id="CAI8608350.1"/>
    </source>
</evidence>
<dbReference type="EMBL" id="OX451739">
    <property type="protein sequence ID" value="CAI8608350.1"/>
    <property type="molecule type" value="Genomic_DNA"/>
</dbReference>
<name>A0AAV1ACY0_VICFA</name>
<reference evidence="1 2" key="1">
    <citation type="submission" date="2023-01" db="EMBL/GenBank/DDBJ databases">
        <authorList>
            <person name="Kreplak J."/>
        </authorList>
    </citation>
    <scope>NUCLEOTIDE SEQUENCE [LARGE SCALE GENOMIC DNA]</scope>
</reference>
<dbReference type="Proteomes" id="UP001157006">
    <property type="component" value="Chromosome 4"/>
</dbReference>
<evidence type="ECO:0000313" key="2">
    <source>
        <dbReference type="Proteomes" id="UP001157006"/>
    </source>
</evidence>
<accession>A0AAV1ACY0</accession>
<dbReference type="AlphaFoldDB" id="A0AAV1ACY0"/>
<gene>
    <name evidence="1" type="ORF">VFH_IV079920</name>
</gene>
<proteinExistence type="predicted"/>
<organism evidence="1 2">
    <name type="scientific">Vicia faba</name>
    <name type="common">Broad bean</name>
    <name type="synonym">Faba vulgaris</name>
    <dbReference type="NCBI Taxonomy" id="3906"/>
    <lineage>
        <taxon>Eukaryota</taxon>
        <taxon>Viridiplantae</taxon>
        <taxon>Streptophyta</taxon>
        <taxon>Embryophyta</taxon>
        <taxon>Tracheophyta</taxon>
        <taxon>Spermatophyta</taxon>
        <taxon>Magnoliopsida</taxon>
        <taxon>eudicotyledons</taxon>
        <taxon>Gunneridae</taxon>
        <taxon>Pentapetalae</taxon>
        <taxon>rosids</taxon>
        <taxon>fabids</taxon>
        <taxon>Fabales</taxon>
        <taxon>Fabaceae</taxon>
        <taxon>Papilionoideae</taxon>
        <taxon>50 kb inversion clade</taxon>
        <taxon>NPAAA clade</taxon>
        <taxon>Hologalegina</taxon>
        <taxon>IRL clade</taxon>
        <taxon>Fabeae</taxon>
        <taxon>Vicia</taxon>
    </lineage>
</organism>
<protein>
    <submittedName>
        <fullName evidence="1">Uncharacterized protein</fullName>
    </submittedName>
</protein>